<sequence length="144" mass="16010">MSFAQNGQHSLLKGCDADESVAMMLLVFEVVAFGCYLLSSLVAKALKAHLSTYLFQKNPKRSLTHLRKLLITALFTLSIWGSIFGCLFLTLSMVNIFQILLGKTSCHGSYTFKAASSLIGIVTFALIIYISFMKLALVTLWRYI</sequence>
<name>A0ACB9KYW8_9MYRT</name>
<comment type="caution">
    <text evidence="1">The sequence shown here is derived from an EMBL/GenBank/DDBJ whole genome shotgun (WGS) entry which is preliminary data.</text>
</comment>
<organism evidence="1 2">
    <name type="scientific">Melastoma candidum</name>
    <dbReference type="NCBI Taxonomy" id="119954"/>
    <lineage>
        <taxon>Eukaryota</taxon>
        <taxon>Viridiplantae</taxon>
        <taxon>Streptophyta</taxon>
        <taxon>Embryophyta</taxon>
        <taxon>Tracheophyta</taxon>
        <taxon>Spermatophyta</taxon>
        <taxon>Magnoliopsida</taxon>
        <taxon>eudicotyledons</taxon>
        <taxon>Gunneridae</taxon>
        <taxon>Pentapetalae</taxon>
        <taxon>rosids</taxon>
        <taxon>malvids</taxon>
        <taxon>Myrtales</taxon>
        <taxon>Melastomataceae</taxon>
        <taxon>Melastomatoideae</taxon>
        <taxon>Melastomateae</taxon>
        <taxon>Melastoma</taxon>
    </lineage>
</organism>
<keyword evidence="2" id="KW-1185">Reference proteome</keyword>
<dbReference type="EMBL" id="CM042891">
    <property type="protein sequence ID" value="KAI4302734.1"/>
    <property type="molecule type" value="Genomic_DNA"/>
</dbReference>
<protein>
    <submittedName>
        <fullName evidence="1">Uncharacterized protein</fullName>
    </submittedName>
</protein>
<evidence type="ECO:0000313" key="1">
    <source>
        <dbReference type="EMBL" id="KAI4302734.1"/>
    </source>
</evidence>
<reference evidence="2" key="1">
    <citation type="journal article" date="2023" name="Front. Plant Sci.">
        <title>Chromosomal-level genome assembly of Melastoma candidum provides insights into trichome evolution.</title>
        <authorList>
            <person name="Zhong Y."/>
            <person name="Wu W."/>
            <person name="Sun C."/>
            <person name="Zou P."/>
            <person name="Liu Y."/>
            <person name="Dai S."/>
            <person name="Zhou R."/>
        </authorList>
    </citation>
    <scope>NUCLEOTIDE SEQUENCE [LARGE SCALE GENOMIC DNA]</scope>
</reference>
<proteinExistence type="predicted"/>
<accession>A0ACB9KYW8</accession>
<dbReference type="Proteomes" id="UP001057402">
    <property type="component" value="Chromosome 12"/>
</dbReference>
<evidence type="ECO:0000313" key="2">
    <source>
        <dbReference type="Proteomes" id="UP001057402"/>
    </source>
</evidence>
<gene>
    <name evidence="1" type="ORF">MLD38_038446</name>
</gene>